<name>A0A833N6K7_9BACT</name>
<dbReference type="Gene3D" id="1.10.10.10">
    <property type="entry name" value="Winged helix-like DNA-binding domain superfamily/Winged helix DNA-binding domain"/>
    <property type="match status" value="1"/>
</dbReference>
<dbReference type="RefSeq" id="WP_152211681.1">
    <property type="nucleotide sequence ID" value="NZ_WFLN01000004.1"/>
</dbReference>
<dbReference type="AlphaFoldDB" id="A0A833N6K7"/>
<dbReference type="EMBL" id="WFLN01000004">
    <property type="protein sequence ID" value="KAB8033595.1"/>
    <property type="molecule type" value="Genomic_DNA"/>
</dbReference>
<comment type="caution">
    <text evidence="1">The sequence shown here is derived from an EMBL/GenBank/DDBJ whole genome shotgun (WGS) entry which is preliminary data.</text>
</comment>
<dbReference type="InterPro" id="IPR036388">
    <property type="entry name" value="WH-like_DNA-bd_sf"/>
</dbReference>
<evidence type="ECO:0000313" key="1">
    <source>
        <dbReference type="EMBL" id="KAB8033595.1"/>
    </source>
</evidence>
<dbReference type="SUPFAM" id="SSF46785">
    <property type="entry name" value="Winged helix' DNA-binding domain"/>
    <property type="match status" value="1"/>
</dbReference>
<dbReference type="Proteomes" id="UP000442694">
    <property type="component" value="Unassembled WGS sequence"/>
</dbReference>
<sequence>MGSFDRLKGKREIQDLESGEVTYAVVPVKRNYFEEDYFCMFQKSLDLISEDREMTYDDLRVLLKLFRYLDMKNFISISQKDICEQLKMHKSNVSKSMTKLLNKGIILKGPRLNGIYTYTLNANYAYKGQLKFLKQERKKHLELVEEYDTERYIDKKIKSEKKDTKKEQKKEISEAAKLIKNKKHPTLF</sequence>
<organism evidence="1 2">
    <name type="scientific">Fluviispira multicolorata</name>
    <dbReference type="NCBI Taxonomy" id="2654512"/>
    <lineage>
        <taxon>Bacteria</taxon>
        <taxon>Pseudomonadati</taxon>
        <taxon>Bdellovibrionota</taxon>
        <taxon>Oligoflexia</taxon>
        <taxon>Silvanigrellales</taxon>
        <taxon>Silvanigrellaceae</taxon>
        <taxon>Fluviispira</taxon>
    </lineage>
</organism>
<proteinExistence type="predicted"/>
<protein>
    <submittedName>
        <fullName evidence="1">Uncharacterized protein</fullName>
    </submittedName>
</protein>
<evidence type="ECO:0000313" key="2">
    <source>
        <dbReference type="Proteomes" id="UP000442694"/>
    </source>
</evidence>
<keyword evidence="2" id="KW-1185">Reference proteome</keyword>
<gene>
    <name evidence="1" type="ORF">GCL57_02490</name>
</gene>
<accession>A0A833N6K7</accession>
<reference evidence="1 2" key="1">
    <citation type="submission" date="2019-10" db="EMBL/GenBank/DDBJ databases">
        <title>New genus of Silvanigrellaceae.</title>
        <authorList>
            <person name="Pitt A."/>
            <person name="Hahn M.W."/>
        </authorList>
    </citation>
    <scope>NUCLEOTIDE SEQUENCE [LARGE SCALE GENOMIC DNA]</scope>
    <source>
        <strain evidence="1 2">33A1-SZDP</strain>
    </source>
</reference>
<dbReference type="InterPro" id="IPR036390">
    <property type="entry name" value="WH_DNA-bd_sf"/>
</dbReference>